<reference evidence="2 3" key="1">
    <citation type="submission" date="2020-08" db="EMBL/GenBank/DDBJ databases">
        <title>Croceimicrobium hydrocarbonivorans gen. nov., sp. nov., a novel marine bacterium isolated from a bacterial consortium that degrades polyethylene terephthalate.</title>
        <authorList>
            <person name="Liu R."/>
        </authorList>
    </citation>
    <scope>NUCLEOTIDE SEQUENCE [LARGE SCALE GENOMIC DNA]</scope>
    <source>
        <strain evidence="2 3">A20-9</strain>
    </source>
</reference>
<keyword evidence="1" id="KW-0472">Membrane</keyword>
<dbReference type="KEGG" id="chyd:H4K34_14560"/>
<organism evidence="2 3">
    <name type="scientific">Croceimicrobium hydrocarbonivorans</name>
    <dbReference type="NCBI Taxonomy" id="2761580"/>
    <lineage>
        <taxon>Bacteria</taxon>
        <taxon>Pseudomonadati</taxon>
        <taxon>Bacteroidota</taxon>
        <taxon>Flavobacteriia</taxon>
        <taxon>Flavobacteriales</taxon>
        <taxon>Owenweeksiaceae</taxon>
        <taxon>Croceimicrobium</taxon>
    </lineage>
</organism>
<dbReference type="RefSeq" id="WP_210758120.1">
    <property type="nucleotide sequence ID" value="NZ_CP060139.1"/>
</dbReference>
<dbReference type="Proteomes" id="UP000516305">
    <property type="component" value="Chromosome"/>
</dbReference>
<sequence length="172" mass="19962">MPEVLIQRRDRAGYLESYPLYVNRKLTARIAFGETYHLELEPGRYQLHCGGLFALEDEIWLDLTEHRKALFLSAERPKSLKAPWPKYYRLKWTETTPIQIKKEEEQAVLKSEQGNALIRAFGFLTLLALGAAWMFWQSMEYEEPLLSFGGLALLVAIPWAYRGALLSQLKEK</sequence>
<gene>
    <name evidence="2" type="ORF">H4K34_14560</name>
</gene>
<evidence type="ECO:0000256" key="1">
    <source>
        <dbReference type="SAM" id="Phobius"/>
    </source>
</evidence>
<evidence type="ECO:0000313" key="3">
    <source>
        <dbReference type="Proteomes" id="UP000516305"/>
    </source>
</evidence>
<keyword evidence="3" id="KW-1185">Reference proteome</keyword>
<evidence type="ECO:0000313" key="2">
    <source>
        <dbReference type="EMBL" id="QNR23587.1"/>
    </source>
</evidence>
<keyword evidence="1" id="KW-0812">Transmembrane</keyword>
<dbReference type="EMBL" id="CP060139">
    <property type="protein sequence ID" value="QNR23587.1"/>
    <property type="molecule type" value="Genomic_DNA"/>
</dbReference>
<dbReference type="AlphaFoldDB" id="A0A7H0VCY9"/>
<name>A0A7H0VCY9_9FLAO</name>
<feature type="transmembrane region" description="Helical" evidence="1">
    <location>
        <begin position="116"/>
        <end position="136"/>
    </location>
</feature>
<feature type="transmembrane region" description="Helical" evidence="1">
    <location>
        <begin position="148"/>
        <end position="166"/>
    </location>
</feature>
<proteinExistence type="predicted"/>
<protein>
    <submittedName>
        <fullName evidence="2">Uncharacterized protein</fullName>
    </submittedName>
</protein>
<keyword evidence="1" id="KW-1133">Transmembrane helix</keyword>
<accession>A0A7H0VCY9</accession>